<dbReference type="Proteomes" id="UP000054477">
    <property type="component" value="Unassembled WGS sequence"/>
</dbReference>
<feature type="compositionally biased region" description="Gly residues" evidence="1">
    <location>
        <begin position="250"/>
        <end position="269"/>
    </location>
</feature>
<dbReference type="HOGENOM" id="CLU_051721_0_0_1"/>
<feature type="region of interest" description="Disordered" evidence="1">
    <location>
        <begin position="204"/>
        <end position="322"/>
    </location>
</feature>
<reference evidence="2 3" key="1">
    <citation type="submission" date="2014-04" db="EMBL/GenBank/DDBJ databases">
        <authorList>
            <consortium name="DOE Joint Genome Institute"/>
            <person name="Kuo A."/>
            <person name="Kohler A."/>
            <person name="Nagy L.G."/>
            <person name="Floudas D."/>
            <person name="Copeland A."/>
            <person name="Barry K.W."/>
            <person name="Cichocki N."/>
            <person name="Veneault-Fourrey C."/>
            <person name="LaButti K."/>
            <person name="Lindquist E.A."/>
            <person name="Lipzen A."/>
            <person name="Lundell T."/>
            <person name="Morin E."/>
            <person name="Murat C."/>
            <person name="Sun H."/>
            <person name="Tunlid A."/>
            <person name="Henrissat B."/>
            <person name="Grigoriev I.V."/>
            <person name="Hibbett D.S."/>
            <person name="Martin F."/>
            <person name="Nordberg H.P."/>
            <person name="Cantor M.N."/>
            <person name="Hua S.X."/>
        </authorList>
    </citation>
    <scope>NUCLEOTIDE SEQUENCE [LARGE SCALE GENOMIC DNA]</scope>
    <source>
        <strain evidence="2 3">LaAM-08-1</strain>
    </source>
</reference>
<keyword evidence="3" id="KW-1185">Reference proteome</keyword>
<reference evidence="3" key="2">
    <citation type="submission" date="2015-01" db="EMBL/GenBank/DDBJ databases">
        <title>Evolutionary Origins and Diversification of the Mycorrhizal Mutualists.</title>
        <authorList>
            <consortium name="DOE Joint Genome Institute"/>
            <consortium name="Mycorrhizal Genomics Consortium"/>
            <person name="Kohler A."/>
            <person name="Kuo A."/>
            <person name="Nagy L.G."/>
            <person name="Floudas D."/>
            <person name="Copeland A."/>
            <person name="Barry K.W."/>
            <person name="Cichocki N."/>
            <person name="Veneault-Fourrey C."/>
            <person name="LaButti K."/>
            <person name="Lindquist E.A."/>
            <person name="Lipzen A."/>
            <person name="Lundell T."/>
            <person name="Morin E."/>
            <person name="Murat C."/>
            <person name="Riley R."/>
            <person name="Ohm R."/>
            <person name="Sun H."/>
            <person name="Tunlid A."/>
            <person name="Henrissat B."/>
            <person name="Grigoriev I.V."/>
            <person name="Hibbett D.S."/>
            <person name="Martin F."/>
        </authorList>
    </citation>
    <scope>NUCLEOTIDE SEQUENCE [LARGE SCALE GENOMIC DNA]</scope>
    <source>
        <strain evidence="3">LaAM-08-1</strain>
    </source>
</reference>
<organism evidence="2 3">
    <name type="scientific">Laccaria amethystina LaAM-08-1</name>
    <dbReference type="NCBI Taxonomy" id="1095629"/>
    <lineage>
        <taxon>Eukaryota</taxon>
        <taxon>Fungi</taxon>
        <taxon>Dikarya</taxon>
        <taxon>Basidiomycota</taxon>
        <taxon>Agaricomycotina</taxon>
        <taxon>Agaricomycetes</taxon>
        <taxon>Agaricomycetidae</taxon>
        <taxon>Agaricales</taxon>
        <taxon>Agaricineae</taxon>
        <taxon>Hydnangiaceae</taxon>
        <taxon>Laccaria</taxon>
    </lineage>
</organism>
<dbReference type="EMBL" id="KN838589">
    <property type="protein sequence ID" value="KIK02694.1"/>
    <property type="molecule type" value="Genomic_DNA"/>
</dbReference>
<feature type="compositionally biased region" description="Low complexity" evidence="1">
    <location>
        <begin position="270"/>
        <end position="281"/>
    </location>
</feature>
<protein>
    <submittedName>
        <fullName evidence="2">Uncharacterized protein</fullName>
    </submittedName>
</protein>
<proteinExistence type="predicted"/>
<evidence type="ECO:0000313" key="2">
    <source>
        <dbReference type="EMBL" id="KIK02694.1"/>
    </source>
</evidence>
<evidence type="ECO:0000313" key="3">
    <source>
        <dbReference type="Proteomes" id="UP000054477"/>
    </source>
</evidence>
<dbReference type="AlphaFoldDB" id="A0A0C9XMC2"/>
<evidence type="ECO:0000256" key="1">
    <source>
        <dbReference type="SAM" id="MobiDB-lite"/>
    </source>
</evidence>
<name>A0A0C9XMC2_9AGAR</name>
<accession>A0A0C9XMC2</accession>
<sequence length="322" mass="34011">MPTQKQLLQDCLHDAIGKKAAARSKIPPTTLKAKALSGKENHATKAVKSNKKKAVKKAPVIQWAKLKNHPLTDRLLTIIEEKPRYRQAFGFSKEPGTNVTTGGQTLVDLYTKVADELLVLEKSSNFTADDLPELQKVDLGQTGQGLVDSETTDEIEAGTHLANVCDHIKIKFPWYKHLNKLFGLNPTIDCAAITNSQTAVNTSILDAPSKKQNKNRSSQARPPFADGSASDSEPESGPDNCIPWSDSDADGGGGRGDAGDGGGDGGDGDNLGSDHNGSANDSDNDDGDDSDSNHGDDKSNGAACQKSSAPPPAVHKPGRTPA</sequence>
<gene>
    <name evidence="2" type="ORF">K443DRAFT_5966</name>
</gene>
<dbReference type="OrthoDB" id="3269005at2759"/>